<keyword evidence="1" id="KW-0732">Signal</keyword>
<protein>
    <recommendedName>
        <fullName evidence="3">Lipoprotein</fullName>
    </recommendedName>
</protein>
<reference evidence="2" key="1">
    <citation type="submission" date="2020-02" db="EMBL/GenBank/DDBJ databases">
        <authorList>
            <person name="Meier V. D."/>
        </authorList>
    </citation>
    <scope>NUCLEOTIDE SEQUENCE</scope>
    <source>
        <strain evidence="2">AVDCRST_MAG56</strain>
    </source>
</reference>
<feature type="signal peptide" evidence="1">
    <location>
        <begin position="1"/>
        <end position="18"/>
    </location>
</feature>
<evidence type="ECO:0000313" key="2">
    <source>
        <dbReference type="EMBL" id="CAA9289995.1"/>
    </source>
</evidence>
<proteinExistence type="predicted"/>
<organism evidence="2">
    <name type="scientific">uncultured Cytophagales bacterium</name>
    <dbReference type="NCBI Taxonomy" id="158755"/>
    <lineage>
        <taxon>Bacteria</taxon>
        <taxon>Pseudomonadati</taxon>
        <taxon>Bacteroidota</taxon>
        <taxon>Sphingobacteriia</taxon>
        <taxon>Sphingobacteriales</taxon>
        <taxon>environmental samples</taxon>
    </lineage>
</organism>
<gene>
    <name evidence="2" type="ORF">AVDCRST_MAG56-4493</name>
</gene>
<sequence length="154" mass="16146">MKRLIVALALLGTLSQCARDVTPSRVQGRLNETLSLQPDQTAQLGGQSDGSGANGALAVRVLSAKDERCPSWANCVSPGSAGATVLVSQGTAASDTLQLCLGLCDFTASLKETDQVSFNLGADAYVLHLESIHSREKPGQPTAVERVNLLLEKK</sequence>
<evidence type="ECO:0008006" key="3">
    <source>
        <dbReference type="Google" id="ProtNLM"/>
    </source>
</evidence>
<dbReference type="EMBL" id="CADCTQ010000378">
    <property type="protein sequence ID" value="CAA9289995.1"/>
    <property type="molecule type" value="Genomic_DNA"/>
</dbReference>
<accession>A0A6J4JXF4</accession>
<name>A0A6J4JXF4_9SPHI</name>
<feature type="chain" id="PRO_5026689417" description="Lipoprotein" evidence="1">
    <location>
        <begin position="19"/>
        <end position="154"/>
    </location>
</feature>
<evidence type="ECO:0000256" key="1">
    <source>
        <dbReference type="SAM" id="SignalP"/>
    </source>
</evidence>
<dbReference type="AlphaFoldDB" id="A0A6J4JXF4"/>